<comment type="caution">
    <text evidence="13">The sequence shown here is derived from an EMBL/GenBank/DDBJ whole genome shotgun (WGS) entry which is preliminary data.</text>
</comment>
<keyword evidence="2 9" id="KW-0808">Transferase</keyword>
<comment type="cofactor">
    <cofactor evidence="9">
        <name>Mg(2+)</name>
        <dbReference type="ChEBI" id="CHEBI:18420"/>
    </cofactor>
    <text evidence="9">Binds 1 Mg(2+) ion per subunit.</text>
</comment>
<keyword evidence="3 9" id="KW-0479">Metal-binding</keyword>
<evidence type="ECO:0000256" key="3">
    <source>
        <dbReference type="ARBA" id="ARBA00022723"/>
    </source>
</evidence>
<dbReference type="Gene3D" id="3.20.20.70">
    <property type="entry name" value="Aldolase class I"/>
    <property type="match status" value="1"/>
</dbReference>
<dbReference type="PANTHER" id="PTHR20857">
    <property type="entry name" value="THIAMINE-PHOSPHATE PYROPHOSPHORYLASE"/>
    <property type="match status" value="1"/>
</dbReference>
<dbReference type="NCBIfam" id="NF000736">
    <property type="entry name" value="PRK00043.2-3"/>
    <property type="match status" value="1"/>
</dbReference>
<dbReference type="HAMAP" id="MF_00097">
    <property type="entry name" value="TMP_synthase"/>
    <property type="match status" value="1"/>
</dbReference>
<accession>A0A354M158</accession>
<keyword evidence="4 9" id="KW-0460">Magnesium</keyword>
<dbReference type="InterPro" id="IPR022998">
    <property type="entry name" value="ThiamineP_synth_TenI"/>
</dbReference>
<dbReference type="GO" id="GO:0009229">
    <property type="term" value="P:thiamine diphosphate biosynthetic process"/>
    <property type="evidence" value="ECO:0007669"/>
    <property type="project" value="UniProtKB-UniRule"/>
</dbReference>
<dbReference type="AlphaFoldDB" id="A0A354M158"/>
<feature type="binding site" evidence="9">
    <location>
        <begin position="30"/>
        <end position="34"/>
    </location>
    <ligand>
        <name>4-amino-2-methyl-5-(diphosphooxymethyl)pyrimidine</name>
        <dbReference type="ChEBI" id="CHEBI:57841"/>
    </ligand>
</feature>
<dbReference type="InterPro" id="IPR034291">
    <property type="entry name" value="TMP_synthase"/>
</dbReference>
<reference evidence="13 14" key="1">
    <citation type="journal article" date="2018" name="Nat. Biotechnol.">
        <title>A standardized bacterial taxonomy based on genome phylogeny substantially revises the tree of life.</title>
        <authorList>
            <person name="Parks D.H."/>
            <person name="Chuvochina M."/>
            <person name="Waite D.W."/>
            <person name="Rinke C."/>
            <person name="Skarshewski A."/>
            <person name="Chaumeil P.A."/>
            <person name="Hugenholtz P."/>
        </authorList>
    </citation>
    <scope>NUCLEOTIDE SEQUENCE [LARGE SCALE GENOMIC DNA]</scope>
    <source>
        <strain evidence="13">UBA11482</strain>
    </source>
</reference>
<dbReference type="InterPro" id="IPR013785">
    <property type="entry name" value="Aldolase_TIM"/>
</dbReference>
<dbReference type="EMBL" id="DNWC01000059">
    <property type="protein sequence ID" value="HBJ08247.1"/>
    <property type="molecule type" value="Genomic_DNA"/>
</dbReference>
<feature type="binding site" evidence="9">
    <location>
        <position position="62"/>
    </location>
    <ligand>
        <name>4-amino-2-methyl-5-(diphosphooxymethyl)pyrimidine</name>
        <dbReference type="ChEBI" id="CHEBI:57841"/>
    </ligand>
</feature>
<protein>
    <recommendedName>
        <fullName evidence="9">Thiamine-phosphate synthase</fullName>
        <shortName evidence="9">TP synthase</shortName>
        <shortName evidence="9">TPS</shortName>
        <ecNumber evidence="9">2.5.1.3</ecNumber>
    </recommendedName>
    <alternativeName>
        <fullName evidence="9">Thiamine-phosphate pyrophosphorylase</fullName>
        <shortName evidence="9">TMP pyrophosphorylase</shortName>
        <shortName evidence="9">TMP-PPase</shortName>
    </alternativeName>
</protein>
<feature type="binding site" evidence="9">
    <location>
        <position position="82"/>
    </location>
    <ligand>
        <name>Mg(2+)</name>
        <dbReference type="ChEBI" id="CHEBI:18420"/>
    </ligand>
</feature>
<evidence type="ECO:0000313" key="13">
    <source>
        <dbReference type="EMBL" id="HBJ08247.1"/>
    </source>
</evidence>
<evidence type="ECO:0000313" key="14">
    <source>
        <dbReference type="Proteomes" id="UP000262954"/>
    </source>
</evidence>
<dbReference type="RefSeq" id="WP_122303578.1">
    <property type="nucleotide sequence ID" value="NZ_DYWG01000037.1"/>
</dbReference>
<dbReference type="GO" id="GO:0005737">
    <property type="term" value="C:cytoplasm"/>
    <property type="evidence" value="ECO:0007669"/>
    <property type="project" value="TreeGrafter"/>
</dbReference>
<organism evidence="13 14">
    <name type="scientific">Coprobacter fastidiosus</name>
    <dbReference type="NCBI Taxonomy" id="1099853"/>
    <lineage>
        <taxon>Bacteria</taxon>
        <taxon>Pseudomonadati</taxon>
        <taxon>Bacteroidota</taxon>
        <taxon>Bacteroidia</taxon>
        <taxon>Bacteroidales</taxon>
        <taxon>Barnesiellaceae</taxon>
        <taxon>Coprobacter</taxon>
    </lineage>
</organism>
<feature type="binding site" evidence="9">
    <location>
        <begin position="127"/>
        <end position="129"/>
    </location>
    <ligand>
        <name>2-[(2R,5Z)-2-carboxy-4-methylthiazol-5(2H)-ylidene]ethyl phosphate</name>
        <dbReference type="ChEBI" id="CHEBI:62899"/>
    </ligand>
</feature>
<feature type="binding site" evidence="9">
    <location>
        <position position="163"/>
    </location>
    <ligand>
        <name>2-[(2R,5Z)-2-carboxy-4-methylthiazol-5(2H)-ylidene]ethyl phosphate</name>
        <dbReference type="ChEBI" id="CHEBI:62899"/>
    </ligand>
</feature>
<evidence type="ECO:0000256" key="7">
    <source>
        <dbReference type="ARBA" id="ARBA00047851"/>
    </source>
</evidence>
<evidence type="ECO:0000256" key="8">
    <source>
        <dbReference type="ARBA" id="ARBA00047883"/>
    </source>
</evidence>
<sequence>MLQFITHSNEKYDYLTSAIEALKGGCHWIQLRMKNIPEQTVIATALQLKEYCRKYNAKLILDDHVQATLKTGADGVHLGKNDMSPSDARKILGNGYIIGGTANTLDDIERLIKEGVDYIGLGPFRYTETKKNLSPILGIDGYKKILMACKEKGYTIPIVAIGGITKNDIPEIMSTGVTGIALSGSILRAENPQVETQLIINLINKYNNE</sequence>
<evidence type="ECO:0000256" key="6">
    <source>
        <dbReference type="ARBA" id="ARBA00047334"/>
    </source>
</evidence>
<feature type="binding site" evidence="9">
    <location>
        <position position="101"/>
    </location>
    <ligand>
        <name>4-amino-2-methyl-5-(diphosphooxymethyl)pyrimidine</name>
        <dbReference type="ChEBI" id="CHEBI:57841"/>
    </ligand>
</feature>
<name>A0A354M158_9BACT</name>
<comment type="pathway">
    <text evidence="1 9 11">Cofactor biosynthesis; thiamine diphosphate biosynthesis; thiamine phosphate from 4-amino-2-methyl-5-diphosphomethylpyrimidine and 4-methyl-5-(2-phosphoethyl)-thiazole: step 1/1.</text>
</comment>
<evidence type="ECO:0000256" key="2">
    <source>
        <dbReference type="ARBA" id="ARBA00022679"/>
    </source>
</evidence>
<dbReference type="CDD" id="cd00564">
    <property type="entry name" value="TMP_TenI"/>
    <property type="match status" value="1"/>
</dbReference>
<dbReference type="Pfam" id="PF02581">
    <property type="entry name" value="TMP-TENI"/>
    <property type="match status" value="1"/>
</dbReference>
<comment type="catalytic activity">
    <reaction evidence="6 9 10">
        <text>4-methyl-5-(2-phosphooxyethyl)-thiazole + 4-amino-2-methyl-5-(diphosphooxymethyl)pyrimidine + H(+) = thiamine phosphate + diphosphate</text>
        <dbReference type="Rhea" id="RHEA:22328"/>
        <dbReference type="ChEBI" id="CHEBI:15378"/>
        <dbReference type="ChEBI" id="CHEBI:33019"/>
        <dbReference type="ChEBI" id="CHEBI:37575"/>
        <dbReference type="ChEBI" id="CHEBI:57841"/>
        <dbReference type="ChEBI" id="CHEBI:58296"/>
        <dbReference type="EC" id="2.5.1.3"/>
    </reaction>
</comment>
<dbReference type="InterPro" id="IPR036206">
    <property type="entry name" value="ThiamineP_synth_sf"/>
</dbReference>
<evidence type="ECO:0000256" key="10">
    <source>
        <dbReference type="RuleBase" id="RU003826"/>
    </source>
</evidence>
<feature type="binding site" evidence="9">
    <location>
        <position position="130"/>
    </location>
    <ligand>
        <name>4-amino-2-methyl-5-(diphosphooxymethyl)pyrimidine</name>
        <dbReference type="ChEBI" id="CHEBI:57841"/>
    </ligand>
</feature>
<dbReference type="EC" id="2.5.1.3" evidence="9"/>
<dbReference type="PANTHER" id="PTHR20857:SF15">
    <property type="entry name" value="THIAMINE-PHOSPHATE SYNTHASE"/>
    <property type="match status" value="1"/>
</dbReference>
<evidence type="ECO:0000256" key="1">
    <source>
        <dbReference type="ARBA" id="ARBA00005165"/>
    </source>
</evidence>
<keyword evidence="5 9" id="KW-0784">Thiamine biosynthesis</keyword>
<dbReference type="UniPathway" id="UPA00060">
    <property type="reaction ID" value="UER00141"/>
</dbReference>
<dbReference type="GO" id="GO:0000287">
    <property type="term" value="F:magnesium ion binding"/>
    <property type="evidence" value="ECO:0007669"/>
    <property type="project" value="UniProtKB-UniRule"/>
</dbReference>
<dbReference type="GO" id="GO:0004789">
    <property type="term" value="F:thiamine-phosphate diphosphorylase activity"/>
    <property type="evidence" value="ECO:0007669"/>
    <property type="project" value="UniProtKB-UniRule"/>
</dbReference>
<evidence type="ECO:0000256" key="11">
    <source>
        <dbReference type="RuleBase" id="RU004253"/>
    </source>
</evidence>
<dbReference type="GO" id="GO:0009228">
    <property type="term" value="P:thiamine biosynthetic process"/>
    <property type="evidence" value="ECO:0007669"/>
    <property type="project" value="UniProtKB-KW"/>
</dbReference>
<dbReference type="Proteomes" id="UP000262954">
    <property type="component" value="Unassembled WGS sequence"/>
</dbReference>
<dbReference type="SUPFAM" id="SSF51391">
    <property type="entry name" value="Thiamin phosphate synthase"/>
    <property type="match status" value="1"/>
</dbReference>
<feature type="binding site" evidence="9">
    <location>
        <position position="63"/>
    </location>
    <ligand>
        <name>Mg(2+)</name>
        <dbReference type="ChEBI" id="CHEBI:18420"/>
    </ligand>
</feature>
<comment type="function">
    <text evidence="9">Condenses 4-methyl-5-(beta-hydroxyethyl)thiazole monophosphate (THZ-P) and 2-methyl-4-amino-5-hydroxymethyl pyrimidine pyrophosphate (HMP-PP) to form thiamine monophosphate (TMP).</text>
</comment>
<comment type="catalytic activity">
    <reaction evidence="7 9 10">
        <text>2-(2-carboxy-4-methylthiazol-5-yl)ethyl phosphate + 4-amino-2-methyl-5-(diphosphooxymethyl)pyrimidine + 2 H(+) = thiamine phosphate + CO2 + diphosphate</text>
        <dbReference type="Rhea" id="RHEA:47848"/>
        <dbReference type="ChEBI" id="CHEBI:15378"/>
        <dbReference type="ChEBI" id="CHEBI:16526"/>
        <dbReference type="ChEBI" id="CHEBI:33019"/>
        <dbReference type="ChEBI" id="CHEBI:37575"/>
        <dbReference type="ChEBI" id="CHEBI:57841"/>
        <dbReference type="ChEBI" id="CHEBI:62890"/>
        <dbReference type="EC" id="2.5.1.3"/>
    </reaction>
</comment>
<gene>
    <name evidence="9" type="primary">thiE</name>
    <name evidence="13" type="ORF">DDY73_04520</name>
</gene>
<evidence type="ECO:0000256" key="9">
    <source>
        <dbReference type="HAMAP-Rule" id="MF_00097"/>
    </source>
</evidence>
<feature type="domain" description="Thiamine phosphate synthase/TenI" evidence="12">
    <location>
        <begin position="2"/>
        <end position="186"/>
    </location>
</feature>
<evidence type="ECO:0000259" key="12">
    <source>
        <dbReference type="Pfam" id="PF02581"/>
    </source>
</evidence>
<proteinExistence type="inferred from homology"/>
<comment type="similarity">
    <text evidence="9 10">Belongs to the thiamine-phosphate synthase family.</text>
</comment>
<evidence type="ECO:0000256" key="5">
    <source>
        <dbReference type="ARBA" id="ARBA00022977"/>
    </source>
</evidence>
<evidence type="ECO:0000256" key="4">
    <source>
        <dbReference type="ARBA" id="ARBA00022842"/>
    </source>
</evidence>
<dbReference type="NCBIfam" id="TIGR00693">
    <property type="entry name" value="thiE"/>
    <property type="match status" value="1"/>
</dbReference>
<comment type="caution">
    <text evidence="9">Lacks conserved residue(s) required for the propagation of feature annotation.</text>
</comment>
<comment type="catalytic activity">
    <reaction evidence="8 9 10">
        <text>2-[(2R,5Z)-2-carboxy-4-methylthiazol-5(2H)-ylidene]ethyl phosphate + 4-amino-2-methyl-5-(diphosphooxymethyl)pyrimidine + 2 H(+) = thiamine phosphate + CO2 + diphosphate</text>
        <dbReference type="Rhea" id="RHEA:47844"/>
        <dbReference type="ChEBI" id="CHEBI:15378"/>
        <dbReference type="ChEBI" id="CHEBI:16526"/>
        <dbReference type="ChEBI" id="CHEBI:33019"/>
        <dbReference type="ChEBI" id="CHEBI:37575"/>
        <dbReference type="ChEBI" id="CHEBI:57841"/>
        <dbReference type="ChEBI" id="CHEBI:62899"/>
        <dbReference type="EC" id="2.5.1.3"/>
    </reaction>
</comment>